<keyword evidence="1" id="KW-0472">Membrane</keyword>
<dbReference type="AlphaFoldDB" id="A0A4D6LZU6"/>
<protein>
    <submittedName>
        <fullName evidence="2">Uncharacterized protein</fullName>
    </submittedName>
</protein>
<organism evidence="2 3">
    <name type="scientific">Vigna unguiculata</name>
    <name type="common">Cowpea</name>
    <dbReference type="NCBI Taxonomy" id="3917"/>
    <lineage>
        <taxon>Eukaryota</taxon>
        <taxon>Viridiplantae</taxon>
        <taxon>Streptophyta</taxon>
        <taxon>Embryophyta</taxon>
        <taxon>Tracheophyta</taxon>
        <taxon>Spermatophyta</taxon>
        <taxon>Magnoliopsida</taxon>
        <taxon>eudicotyledons</taxon>
        <taxon>Gunneridae</taxon>
        <taxon>Pentapetalae</taxon>
        <taxon>rosids</taxon>
        <taxon>fabids</taxon>
        <taxon>Fabales</taxon>
        <taxon>Fabaceae</taxon>
        <taxon>Papilionoideae</taxon>
        <taxon>50 kb inversion clade</taxon>
        <taxon>NPAAA clade</taxon>
        <taxon>indigoferoid/millettioid clade</taxon>
        <taxon>Phaseoleae</taxon>
        <taxon>Vigna</taxon>
    </lineage>
</organism>
<dbReference type="EMBL" id="CP039349">
    <property type="protein sequence ID" value="QCD94013.1"/>
    <property type="molecule type" value="Genomic_DNA"/>
</dbReference>
<dbReference type="Proteomes" id="UP000501690">
    <property type="component" value="Linkage Group LG5"/>
</dbReference>
<name>A0A4D6LZU6_VIGUN</name>
<keyword evidence="1" id="KW-0812">Transmembrane</keyword>
<reference evidence="2 3" key="1">
    <citation type="submission" date="2019-04" db="EMBL/GenBank/DDBJ databases">
        <title>An improved genome assembly and genetic linkage map for asparagus bean, Vigna unguiculata ssp. sesquipedialis.</title>
        <authorList>
            <person name="Xia Q."/>
            <person name="Zhang R."/>
            <person name="Dong Y."/>
        </authorList>
    </citation>
    <scope>NUCLEOTIDE SEQUENCE [LARGE SCALE GENOMIC DNA]</scope>
    <source>
        <tissue evidence="2">Leaf</tissue>
    </source>
</reference>
<keyword evidence="3" id="KW-1185">Reference proteome</keyword>
<gene>
    <name evidence="2" type="ORF">DEO72_LG5g2091</name>
</gene>
<evidence type="ECO:0000313" key="3">
    <source>
        <dbReference type="Proteomes" id="UP000501690"/>
    </source>
</evidence>
<feature type="transmembrane region" description="Helical" evidence="1">
    <location>
        <begin position="118"/>
        <end position="138"/>
    </location>
</feature>
<evidence type="ECO:0000256" key="1">
    <source>
        <dbReference type="SAM" id="Phobius"/>
    </source>
</evidence>
<accession>A0A4D6LZU6</accession>
<sequence>MARLGEVAGKPGRFEREELCVLSDLRSRSGEKSSANRDEVLTLNPRLGSYLLGFTKPVRNQRDLCVISISESSAAFSLAFCEFQSVEHRFERLSGEYRDEGASSSGIQSHSFLDCAEISVILSYLYFSSYMFVSVLLIL</sequence>
<proteinExistence type="predicted"/>
<evidence type="ECO:0000313" key="2">
    <source>
        <dbReference type="EMBL" id="QCD94013.1"/>
    </source>
</evidence>
<keyword evidence="1" id="KW-1133">Transmembrane helix</keyword>